<proteinExistence type="predicted"/>
<accession>A0A871RFU5</accession>
<dbReference type="GeneID" id="64573940"/>
<evidence type="ECO:0000313" key="3">
    <source>
        <dbReference type="Proteomes" id="UP000663131"/>
    </source>
</evidence>
<protein>
    <submittedName>
        <fullName evidence="2">Uncharacterized protein</fullName>
    </submittedName>
</protein>
<gene>
    <name evidence="2" type="ORF">BRETT_002016</name>
</gene>
<feature type="compositionally biased region" description="Basic and acidic residues" evidence="1">
    <location>
        <begin position="86"/>
        <end position="99"/>
    </location>
</feature>
<evidence type="ECO:0000313" key="2">
    <source>
        <dbReference type="EMBL" id="QOU21852.1"/>
    </source>
</evidence>
<dbReference type="KEGG" id="bbrx:BRETT_002016"/>
<evidence type="ECO:0000256" key="1">
    <source>
        <dbReference type="SAM" id="MobiDB-lite"/>
    </source>
</evidence>
<dbReference type="AlphaFoldDB" id="A0A871RFU5"/>
<feature type="region of interest" description="Disordered" evidence="1">
    <location>
        <begin position="65"/>
        <end position="99"/>
    </location>
</feature>
<feature type="compositionally biased region" description="Low complexity" evidence="1">
    <location>
        <begin position="70"/>
        <end position="84"/>
    </location>
</feature>
<sequence length="99" mass="11112">MCQTRGDKPGLSKKAPRLPLGSLHNIVLNQKANKPPANGKLSKQQRLMEEIYKSRATKPLEKLYRDSRAQEQQSLESQQLGQLQNKLEDLDIGGKSDSL</sequence>
<reference evidence="2" key="1">
    <citation type="submission" date="2020-10" db="EMBL/GenBank/DDBJ databases">
        <authorList>
            <person name="Palmer J.M."/>
        </authorList>
    </citation>
    <scope>NUCLEOTIDE SEQUENCE</scope>
    <source>
        <strain evidence="2">UCD 2041</strain>
    </source>
</reference>
<dbReference type="OrthoDB" id="10327937at2759"/>
<dbReference type="EMBL" id="CP063137">
    <property type="protein sequence ID" value="QOU21852.1"/>
    <property type="molecule type" value="Genomic_DNA"/>
</dbReference>
<dbReference type="Proteomes" id="UP000663131">
    <property type="component" value="Chromosome 9"/>
</dbReference>
<dbReference type="RefSeq" id="XP_041138345.1">
    <property type="nucleotide sequence ID" value="XM_041280554.1"/>
</dbReference>
<organism evidence="2 3">
    <name type="scientific">Dekkera bruxellensis</name>
    <name type="common">Brettanomyces custersii</name>
    <dbReference type="NCBI Taxonomy" id="5007"/>
    <lineage>
        <taxon>Eukaryota</taxon>
        <taxon>Fungi</taxon>
        <taxon>Dikarya</taxon>
        <taxon>Ascomycota</taxon>
        <taxon>Saccharomycotina</taxon>
        <taxon>Pichiomycetes</taxon>
        <taxon>Pichiales</taxon>
        <taxon>Pichiaceae</taxon>
        <taxon>Brettanomyces</taxon>
    </lineage>
</organism>
<reference evidence="2" key="2">
    <citation type="journal article" name="BMC Genomics">
        <title>New genome assemblies reveal patterns of domestication and adaptation across Brettanomyces (Dekkera) species.</title>
        <authorList>
            <person name="Roach M.J."/>
            <person name="Borneman A.R."/>
        </authorList>
    </citation>
    <scope>NUCLEOTIDE SEQUENCE</scope>
    <source>
        <strain evidence="2">UCD 2041</strain>
    </source>
</reference>
<name>A0A871RFU5_DEKBR</name>